<comment type="caution">
    <text evidence="2">Lacks conserved residue(s) required for the propagation of feature annotation.</text>
</comment>
<dbReference type="SMART" id="SM00192">
    <property type="entry name" value="LDLa"/>
    <property type="match status" value="1"/>
</dbReference>
<dbReference type="CDD" id="cd00112">
    <property type="entry name" value="LDLa"/>
    <property type="match status" value="1"/>
</dbReference>
<dbReference type="EMBL" id="UYYB01107223">
    <property type="protein sequence ID" value="VDM80051.1"/>
    <property type="molecule type" value="Genomic_DNA"/>
</dbReference>
<protein>
    <submittedName>
        <fullName evidence="4">Uncharacterized protein</fullName>
    </submittedName>
</protein>
<evidence type="ECO:0000256" key="3">
    <source>
        <dbReference type="SAM" id="MobiDB-lite"/>
    </source>
</evidence>
<evidence type="ECO:0000256" key="2">
    <source>
        <dbReference type="PROSITE-ProRule" id="PRU00124"/>
    </source>
</evidence>
<evidence type="ECO:0000256" key="1">
    <source>
        <dbReference type="ARBA" id="ARBA00023157"/>
    </source>
</evidence>
<sequence length="182" mass="21316">MFAFLSSASSTFALINLEYFIAALKYHEAQQKQSSPEQYDYEEQNDYVEDDEDAEFDRTSYEHAKSRKWKGARNKKLFLIEKSERSYGNYAEFSYGEEGVHQGEPVCSDQEFRCPYLEETKCFHYDKLCDGVDDCGDGSDEVDLENSTYIYTKDFANHLKKTSNFQIFMIELVNENNGFWTQ</sequence>
<keyword evidence="1" id="KW-1015">Disulfide bond</keyword>
<dbReference type="OrthoDB" id="5847076at2759"/>
<accession>A0A3P7J4B9</accession>
<dbReference type="Proteomes" id="UP000270094">
    <property type="component" value="Unassembled WGS sequence"/>
</dbReference>
<dbReference type="PROSITE" id="PS50068">
    <property type="entry name" value="LDLRA_2"/>
    <property type="match status" value="1"/>
</dbReference>
<evidence type="ECO:0000313" key="5">
    <source>
        <dbReference type="Proteomes" id="UP000270094"/>
    </source>
</evidence>
<dbReference type="Pfam" id="PF00057">
    <property type="entry name" value="Ldl_recept_a"/>
    <property type="match status" value="1"/>
</dbReference>
<evidence type="ECO:0000313" key="4">
    <source>
        <dbReference type="EMBL" id="VDM80051.1"/>
    </source>
</evidence>
<dbReference type="AlphaFoldDB" id="A0A3P7J4B9"/>
<gene>
    <name evidence="4" type="ORF">SVUK_LOCUS15049</name>
</gene>
<dbReference type="Gene3D" id="4.10.400.10">
    <property type="entry name" value="Low-density Lipoprotein Receptor"/>
    <property type="match status" value="1"/>
</dbReference>
<dbReference type="InterPro" id="IPR036055">
    <property type="entry name" value="LDL_receptor-like_sf"/>
</dbReference>
<name>A0A3P7J4B9_STRVU</name>
<organism evidence="4 5">
    <name type="scientific">Strongylus vulgaris</name>
    <name type="common">Blood worm</name>
    <dbReference type="NCBI Taxonomy" id="40348"/>
    <lineage>
        <taxon>Eukaryota</taxon>
        <taxon>Metazoa</taxon>
        <taxon>Ecdysozoa</taxon>
        <taxon>Nematoda</taxon>
        <taxon>Chromadorea</taxon>
        <taxon>Rhabditida</taxon>
        <taxon>Rhabditina</taxon>
        <taxon>Rhabditomorpha</taxon>
        <taxon>Strongyloidea</taxon>
        <taxon>Strongylidae</taxon>
        <taxon>Strongylus</taxon>
    </lineage>
</organism>
<dbReference type="SUPFAM" id="SSF57424">
    <property type="entry name" value="LDL receptor-like module"/>
    <property type="match status" value="1"/>
</dbReference>
<reference evidence="4 5" key="1">
    <citation type="submission" date="2018-11" db="EMBL/GenBank/DDBJ databases">
        <authorList>
            <consortium name="Pathogen Informatics"/>
        </authorList>
    </citation>
    <scope>NUCLEOTIDE SEQUENCE [LARGE SCALE GENOMIC DNA]</scope>
</reference>
<keyword evidence="5" id="KW-1185">Reference proteome</keyword>
<feature type="region of interest" description="Disordered" evidence="3">
    <location>
        <begin position="32"/>
        <end position="56"/>
    </location>
</feature>
<dbReference type="InterPro" id="IPR002172">
    <property type="entry name" value="LDrepeatLR_classA_rpt"/>
</dbReference>
<feature type="compositionally biased region" description="Acidic residues" evidence="3">
    <location>
        <begin position="39"/>
        <end position="55"/>
    </location>
</feature>
<proteinExistence type="predicted"/>